<gene>
    <name evidence="1" type="ORF">mPipKuh1_009856</name>
</gene>
<dbReference type="AlphaFoldDB" id="A0A7J7YWN2"/>
<reference evidence="1 2" key="1">
    <citation type="journal article" date="2020" name="Nature">
        <title>Six reference-quality genomes reveal evolution of bat adaptations.</title>
        <authorList>
            <person name="Jebb D."/>
            <person name="Huang Z."/>
            <person name="Pippel M."/>
            <person name="Hughes G.M."/>
            <person name="Lavrichenko K."/>
            <person name="Devanna P."/>
            <person name="Winkler S."/>
            <person name="Jermiin L.S."/>
            <person name="Skirmuntt E.C."/>
            <person name="Katzourakis A."/>
            <person name="Burkitt-Gray L."/>
            <person name="Ray D.A."/>
            <person name="Sullivan K.A.M."/>
            <person name="Roscito J.G."/>
            <person name="Kirilenko B.M."/>
            <person name="Davalos L.M."/>
            <person name="Corthals A.P."/>
            <person name="Power M.L."/>
            <person name="Jones G."/>
            <person name="Ransome R.D."/>
            <person name="Dechmann D.K.N."/>
            <person name="Locatelli A.G."/>
            <person name="Puechmaille S.J."/>
            <person name="Fedrigo O."/>
            <person name="Jarvis E.D."/>
            <person name="Hiller M."/>
            <person name="Vernes S.C."/>
            <person name="Myers E.W."/>
            <person name="Teeling E.C."/>
        </authorList>
    </citation>
    <scope>NUCLEOTIDE SEQUENCE [LARGE SCALE GENOMIC DNA]</scope>
    <source>
        <strain evidence="1">MPipKuh1</strain>
        <tissue evidence="1">Flight muscle</tissue>
    </source>
</reference>
<proteinExistence type="predicted"/>
<organism evidence="1 2">
    <name type="scientific">Pipistrellus kuhlii</name>
    <name type="common">Kuhl's pipistrelle</name>
    <dbReference type="NCBI Taxonomy" id="59472"/>
    <lineage>
        <taxon>Eukaryota</taxon>
        <taxon>Metazoa</taxon>
        <taxon>Chordata</taxon>
        <taxon>Craniata</taxon>
        <taxon>Vertebrata</taxon>
        <taxon>Euteleostomi</taxon>
        <taxon>Mammalia</taxon>
        <taxon>Eutheria</taxon>
        <taxon>Laurasiatheria</taxon>
        <taxon>Chiroptera</taxon>
        <taxon>Yangochiroptera</taxon>
        <taxon>Vespertilionidae</taxon>
        <taxon>Pipistrellus</taxon>
    </lineage>
</organism>
<dbReference type="Proteomes" id="UP000558488">
    <property type="component" value="Unassembled WGS sequence"/>
</dbReference>
<comment type="caution">
    <text evidence="1">The sequence shown here is derived from an EMBL/GenBank/DDBJ whole genome shotgun (WGS) entry which is preliminary data.</text>
</comment>
<dbReference type="EMBL" id="JACAGB010000004">
    <property type="protein sequence ID" value="KAF6366437.1"/>
    <property type="molecule type" value="Genomic_DNA"/>
</dbReference>
<name>A0A7J7YWN2_PIPKU</name>
<evidence type="ECO:0000313" key="1">
    <source>
        <dbReference type="EMBL" id="KAF6366437.1"/>
    </source>
</evidence>
<keyword evidence="2" id="KW-1185">Reference proteome</keyword>
<evidence type="ECO:0000313" key="2">
    <source>
        <dbReference type="Proteomes" id="UP000558488"/>
    </source>
</evidence>
<protein>
    <submittedName>
        <fullName evidence="1">Uncharacterized protein</fullName>
    </submittedName>
</protein>
<sequence length="145" mass="15769">MNCSCSHSCKGPAASTLGPDDRNSLCIGQLFQDAECETFNQVFQRKATSGNRYPDVINHFGHWLPDCCPGDEYRTPPSVCLEGPSTGKCVTTVLRCFSEGTTETWVSLSQRRSGPISPTILHMSPERGANEGAVTLWAPAPYSQI</sequence>
<accession>A0A7J7YWN2</accession>